<feature type="domain" description="Divergent 4Fe-4S mono-cluster" evidence="1">
    <location>
        <begin position="7"/>
        <end position="67"/>
    </location>
</feature>
<dbReference type="InterPro" id="IPR010693">
    <property type="entry name" value="Divergent_4Fe-4S_mono-cluster"/>
</dbReference>
<keyword evidence="3" id="KW-1185">Reference proteome</keyword>
<dbReference type="RefSeq" id="WP_250590968.1">
    <property type="nucleotide sequence ID" value="NZ_JAMLJM010000001.1"/>
</dbReference>
<dbReference type="EMBL" id="JAMLJM010000001">
    <property type="protein sequence ID" value="MCL9808127.1"/>
    <property type="molecule type" value="Genomic_DNA"/>
</dbReference>
<evidence type="ECO:0000313" key="3">
    <source>
        <dbReference type="Proteomes" id="UP001317191"/>
    </source>
</evidence>
<comment type="caution">
    <text evidence="2">The sequence shown here is derived from an EMBL/GenBank/DDBJ whole genome shotgun (WGS) entry which is preliminary data.</text>
</comment>
<organism evidence="2 3">
    <name type="scientific">Flavobacterium luminosum</name>
    <dbReference type="NCBI Taxonomy" id="2949086"/>
    <lineage>
        <taxon>Bacteria</taxon>
        <taxon>Pseudomonadati</taxon>
        <taxon>Bacteroidota</taxon>
        <taxon>Flavobacteriia</taxon>
        <taxon>Flavobacteriales</taxon>
        <taxon>Flavobacteriaceae</taxon>
        <taxon>Flavobacterium</taxon>
    </lineage>
</organism>
<dbReference type="Proteomes" id="UP001317191">
    <property type="component" value="Unassembled WGS sequence"/>
</dbReference>
<reference evidence="2 3" key="1">
    <citation type="submission" date="2022-05" db="EMBL/GenBank/DDBJ databases">
        <title>Flavobacterium sp., isolated from activated sludge.</title>
        <authorList>
            <person name="Ran Q."/>
        </authorList>
    </citation>
    <scope>NUCLEOTIDE SEQUENCE [LARGE SCALE GENOMIC DNA]</scope>
    <source>
        <strain evidence="2 3">HXWNR70</strain>
    </source>
</reference>
<evidence type="ECO:0000259" key="1">
    <source>
        <dbReference type="Pfam" id="PF06902"/>
    </source>
</evidence>
<gene>
    <name evidence="2" type="ORF">NAT50_02025</name>
</gene>
<proteinExistence type="predicted"/>
<name>A0ABT0TKV6_9FLAO</name>
<dbReference type="Pfam" id="PF06902">
    <property type="entry name" value="Fer4_19"/>
    <property type="match status" value="1"/>
</dbReference>
<evidence type="ECO:0000313" key="2">
    <source>
        <dbReference type="EMBL" id="MCL9808127.1"/>
    </source>
</evidence>
<sequence>MEKDKEYTNGEITIVWKQELCIHSGKCVRGLAAVFNAKNRPWINPLGATTEEIVKQVAECPSGALSLFYLKEKK</sequence>
<accession>A0ABT0TKV6</accession>
<protein>
    <submittedName>
        <fullName evidence="2">(4Fe-4S)-binding protein</fullName>
    </submittedName>
</protein>